<dbReference type="Gene3D" id="1.25.40.10">
    <property type="entry name" value="Tetratricopeptide repeat domain"/>
    <property type="match status" value="1"/>
</dbReference>
<comment type="caution">
    <text evidence="1">The sequence shown here is derived from an EMBL/GenBank/DDBJ whole genome shotgun (WGS) entry which is preliminary data.</text>
</comment>
<name>B9XJG7_PEDPL</name>
<sequence length="386" mass="43426">MEPIEQLLDIGQSVICRIGDVKIATSLRIQLARKYHRAGLRAQAVRALSEAREFIPLVRENFLRACFLCDIAREFLWMEFKQEALEMLRSAHSAADQIVEQPLRAIYLGEVAYLYHQTEQEQLAREILFRMIAQAEMEEMPVFAYGYLERANFGFIRMGWEEEAWSVMARNQAFPFFSELEMGTCRAYIETGMKNKALEIAHRMALERQNSLLSVISLAGMFLESGDADGALEIASKCRDKATNARDAELKMIASCKLALVYFLLGNEYVAQELLFSASQSFSREVAGPKADKLLQTLAESFAKIDLFRTALATANRIVGSDLRQTALENILIARLEAGAVGDCLHMIHSIGNGRERSVFVGLLTSGYKERSVNETVGLVEALKER</sequence>
<dbReference type="SUPFAM" id="SSF48452">
    <property type="entry name" value="TPR-like"/>
    <property type="match status" value="1"/>
</dbReference>
<dbReference type="AlphaFoldDB" id="B9XJG7"/>
<gene>
    <name evidence="1" type="ORF">Cflav_PD3087</name>
</gene>
<protein>
    <recommendedName>
        <fullName evidence="3">MalT-like TPR region domain-containing protein</fullName>
    </recommendedName>
</protein>
<dbReference type="EMBL" id="ABOX02000021">
    <property type="protein sequence ID" value="EEF60028.1"/>
    <property type="molecule type" value="Genomic_DNA"/>
</dbReference>
<keyword evidence="2" id="KW-1185">Reference proteome</keyword>
<evidence type="ECO:0000313" key="1">
    <source>
        <dbReference type="EMBL" id="EEF60028.1"/>
    </source>
</evidence>
<evidence type="ECO:0008006" key="3">
    <source>
        <dbReference type="Google" id="ProtNLM"/>
    </source>
</evidence>
<evidence type="ECO:0000313" key="2">
    <source>
        <dbReference type="Proteomes" id="UP000003688"/>
    </source>
</evidence>
<reference evidence="1 2" key="1">
    <citation type="journal article" date="2011" name="J. Bacteriol.">
        <title>Genome sequence of 'Pedosphaera parvula' Ellin514, an aerobic Verrucomicrobial isolate from pasture soil.</title>
        <authorList>
            <person name="Kant R."/>
            <person name="van Passel M.W."/>
            <person name="Sangwan P."/>
            <person name="Palva A."/>
            <person name="Lucas S."/>
            <person name="Copeland A."/>
            <person name="Lapidus A."/>
            <person name="Glavina Del Rio T."/>
            <person name="Dalin E."/>
            <person name="Tice H."/>
            <person name="Bruce D."/>
            <person name="Goodwin L."/>
            <person name="Pitluck S."/>
            <person name="Chertkov O."/>
            <person name="Larimer F.W."/>
            <person name="Land M.L."/>
            <person name="Hauser L."/>
            <person name="Brettin T.S."/>
            <person name="Detter J.C."/>
            <person name="Han S."/>
            <person name="de Vos W.M."/>
            <person name="Janssen P.H."/>
            <person name="Smidt H."/>
        </authorList>
    </citation>
    <scope>NUCLEOTIDE SEQUENCE [LARGE SCALE GENOMIC DNA]</scope>
    <source>
        <strain evidence="1 2">Ellin514</strain>
    </source>
</reference>
<dbReference type="InterPro" id="IPR011990">
    <property type="entry name" value="TPR-like_helical_dom_sf"/>
</dbReference>
<accession>B9XJG7</accession>
<organism evidence="1 2">
    <name type="scientific">Pedosphaera parvula (strain Ellin514)</name>
    <dbReference type="NCBI Taxonomy" id="320771"/>
    <lineage>
        <taxon>Bacteria</taxon>
        <taxon>Pseudomonadati</taxon>
        <taxon>Verrucomicrobiota</taxon>
        <taxon>Pedosphaerae</taxon>
        <taxon>Pedosphaerales</taxon>
        <taxon>Pedosphaeraceae</taxon>
        <taxon>Pedosphaera</taxon>
    </lineage>
</organism>
<dbReference type="Proteomes" id="UP000003688">
    <property type="component" value="Unassembled WGS sequence"/>
</dbReference>
<dbReference type="RefSeq" id="WP_007415960.1">
    <property type="nucleotide sequence ID" value="NZ_ABOX02000021.1"/>
</dbReference>
<proteinExistence type="predicted"/>